<dbReference type="STRING" id="429701.A0A2G9H816"/>
<dbReference type="Pfam" id="PF08100">
    <property type="entry name" value="Dimerisation"/>
    <property type="match status" value="2"/>
</dbReference>
<evidence type="ECO:0000259" key="5">
    <source>
        <dbReference type="Pfam" id="PF00891"/>
    </source>
</evidence>
<keyword evidence="8" id="KW-1185">Reference proteome</keyword>
<dbReference type="GO" id="GO:0032259">
    <property type="term" value="P:methylation"/>
    <property type="evidence" value="ECO:0007669"/>
    <property type="project" value="UniProtKB-KW"/>
</dbReference>
<dbReference type="FunFam" id="3.40.50.150:FF:000791">
    <property type="entry name" value="Os12g0199500 protein"/>
    <property type="match status" value="2"/>
</dbReference>
<evidence type="ECO:0000256" key="1">
    <source>
        <dbReference type="ARBA" id="ARBA00022603"/>
    </source>
</evidence>
<dbReference type="InterPro" id="IPR012967">
    <property type="entry name" value="COMT_dimerisation"/>
</dbReference>
<dbReference type="InterPro" id="IPR001077">
    <property type="entry name" value="COMT_C"/>
</dbReference>
<protein>
    <submittedName>
        <fullName evidence="7">Hydroxyindole-O-methyltransferase</fullName>
        <ecNumber evidence="7">2.1.1.68</ecNumber>
    </submittedName>
</protein>
<evidence type="ECO:0000313" key="8">
    <source>
        <dbReference type="Proteomes" id="UP000231279"/>
    </source>
</evidence>
<feature type="domain" description="O-methyltransferase C-terminal" evidence="5">
    <location>
        <begin position="131"/>
        <end position="238"/>
    </location>
</feature>
<dbReference type="Gene3D" id="1.10.10.10">
    <property type="entry name" value="Winged helix-like DNA-binding domain superfamily/Winged helix DNA-binding domain"/>
    <property type="match status" value="2"/>
</dbReference>
<dbReference type="FunFam" id="1.10.10.10:FF:000357">
    <property type="entry name" value="Caffeic acid 3-O-methyltransferase"/>
    <property type="match status" value="2"/>
</dbReference>
<organism evidence="7 8">
    <name type="scientific">Handroanthus impetiginosus</name>
    <dbReference type="NCBI Taxonomy" id="429701"/>
    <lineage>
        <taxon>Eukaryota</taxon>
        <taxon>Viridiplantae</taxon>
        <taxon>Streptophyta</taxon>
        <taxon>Embryophyta</taxon>
        <taxon>Tracheophyta</taxon>
        <taxon>Spermatophyta</taxon>
        <taxon>Magnoliopsida</taxon>
        <taxon>eudicotyledons</taxon>
        <taxon>Gunneridae</taxon>
        <taxon>Pentapetalae</taxon>
        <taxon>asterids</taxon>
        <taxon>lamiids</taxon>
        <taxon>Lamiales</taxon>
        <taxon>Bignoniaceae</taxon>
        <taxon>Crescentiina</taxon>
        <taxon>Tabebuia alliance</taxon>
        <taxon>Handroanthus</taxon>
    </lineage>
</organism>
<dbReference type="GO" id="GO:0047763">
    <property type="term" value="F:caffeate O-methyltransferase activity"/>
    <property type="evidence" value="ECO:0007669"/>
    <property type="project" value="UniProtKB-EC"/>
</dbReference>
<evidence type="ECO:0000259" key="6">
    <source>
        <dbReference type="Pfam" id="PF08100"/>
    </source>
</evidence>
<evidence type="ECO:0000256" key="2">
    <source>
        <dbReference type="ARBA" id="ARBA00022679"/>
    </source>
</evidence>
<keyword evidence="3" id="KW-0949">S-adenosyl-L-methionine</keyword>
<dbReference type="AlphaFoldDB" id="A0A2G9H816"/>
<evidence type="ECO:0000256" key="4">
    <source>
        <dbReference type="ARBA" id="ARBA00034481"/>
    </source>
</evidence>
<dbReference type="SUPFAM" id="SSF53335">
    <property type="entry name" value="S-adenosyl-L-methionine-dependent methyltransferases"/>
    <property type="match status" value="2"/>
</dbReference>
<reference evidence="8" key="1">
    <citation type="journal article" date="2018" name="Gigascience">
        <title>Genome assembly of the Pink Ipe (Handroanthus impetiginosus, Bignoniaceae), a highly valued, ecologically keystone Neotropical timber forest tree.</title>
        <authorList>
            <person name="Silva-Junior O.B."/>
            <person name="Grattapaglia D."/>
            <person name="Novaes E."/>
            <person name="Collevatti R.G."/>
        </authorList>
    </citation>
    <scope>NUCLEOTIDE SEQUENCE [LARGE SCALE GENOMIC DNA]</scope>
    <source>
        <strain evidence="8">cv. UFG-1</strain>
    </source>
</reference>
<proteinExistence type="inferred from homology"/>
<name>A0A2G9H816_9LAMI</name>
<dbReference type="GO" id="GO:0009813">
    <property type="term" value="P:flavonoid biosynthetic process"/>
    <property type="evidence" value="ECO:0007669"/>
    <property type="project" value="UniProtKB-ARBA"/>
</dbReference>
<dbReference type="Gene3D" id="3.40.50.150">
    <property type="entry name" value="Vaccinia Virus protein VP39"/>
    <property type="match status" value="1"/>
</dbReference>
<feature type="domain" description="O-methyltransferase C-terminal" evidence="5">
    <location>
        <begin position="359"/>
        <end position="461"/>
    </location>
</feature>
<dbReference type="OrthoDB" id="1606438at2759"/>
<dbReference type="InterPro" id="IPR029063">
    <property type="entry name" value="SAM-dependent_MTases_sf"/>
</dbReference>
<dbReference type="PROSITE" id="PS51683">
    <property type="entry name" value="SAM_OMT_II"/>
    <property type="match status" value="2"/>
</dbReference>
<dbReference type="EC" id="2.1.1.68" evidence="7"/>
<evidence type="ECO:0000256" key="3">
    <source>
        <dbReference type="ARBA" id="ARBA00022691"/>
    </source>
</evidence>
<accession>A0A2G9H816</accession>
<dbReference type="EMBL" id="NKXS01002431">
    <property type="protein sequence ID" value="PIN13654.1"/>
    <property type="molecule type" value="Genomic_DNA"/>
</dbReference>
<feature type="domain" description="O-methyltransferase C-terminal" evidence="5">
    <location>
        <begin position="463"/>
        <end position="549"/>
    </location>
</feature>
<comment type="caution">
    <text evidence="7">The sequence shown here is derived from an EMBL/GenBank/DDBJ whole genome shotgun (WGS) entry which is preliminary data.</text>
</comment>
<dbReference type="Pfam" id="PF00891">
    <property type="entry name" value="Methyltransf_2"/>
    <property type="match status" value="3"/>
</dbReference>
<dbReference type="GO" id="GO:0008757">
    <property type="term" value="F:S-adenosylmethionine-dependent methyltransferase activity"/>
    <property type="evidence" value="ECO:0007669"/>
    <property type="project" value="UniProtKB-ARBA"/>
</dbReference>
<dbReference type="SUPFAM" id="SSF46785">
    <property type="entry name" value="Winged helix' DNA-binding domain"/>
    <property type="match status" value="2"/>
</dbReference>
<keyword evidence="1 7" id="KW-0489">Methyltransferase</keyword>
<dbReference type="Proteomes" id="UP000231279">
    <property type="component" value="Unassembled WGS sequence"/>
</dbReference>
<evidence type="ECO:0000313" key="7">
    <source>
        <dbReference type="EMBL" id="PIN13654.1"/>
    </source>
</evidence>
<feature type="domain" description="O-methyltransferase dimerisation" evidence="6">
    <location>
        <begin position="243"/>
        <end position="336"/>
    </location>
</feature>
<dbReference type="PANTHER" id="PTHR11746">
    <property type="entry name" value="O-METHYLTRANSFERASE"/>
    <property type="match status" value="1"/>
</dbReference>
<keyword evidence="2 7" id="KW-0808">Transferase</keyword>
<feature type="domain" description="O-methyltransferase dimerisation" evidence="6">
    <location>
        <begin position="15"/>
        <end position="108"/>
    </location>
</feature>
<dbReference type="InterPro" id="IPR016461">
    <property type="entry name" value="COMT-like"/>
</dbReference>
<dbReference type="InterPro" id="IPR036390">
    <property type="entry name" value="WH_DNA-bd_sf"/>
</dbReference>
<dbReference type="GO" id="GO:0046983">
    <property type="term" value="F:protein dimerization activity"/>
    <property type="evidence" value="ECO:0007669"/>
    <property type="project" value="InterPro"/>
</dbReference>
<gene>
    <name evidence="7" type="ORF">CDL12_13727</name>
</gene>
<comment type="similarity">
    <text evidence="4">Belongs to the class I-like SAM-binding methyltransferase superfamily. Cation-independent O-methyltransferase family. COMT subfamily.</text>
</comment>
<dbReference type="InterPro" id="IPR036388">
    <property type="entry name" value="WH-like_DNA-bd_sf"/>
</dbReference>
<sequence>MDYNKPAEEACLFAMQLTSGSVLQMVLKTAIELDLLELIKKAGPEATVSASELAVQLPTNNPDAVDMLDRILRLLAAHSVLVCGLKPLPDGGLERRYSLSPVGEFLTRNEDGVSGGTFCLMIQDRVLMEPWYHLKDAILEGGIPFDRAYGMSGFEYLAKDPRLSRIFDQAMYEESTIIMKKILEKYKGFETLKSLVDVGGGIGGTLKMIISKYPSIKGINFDLPHVIRNAPSYPDEEAGLFAMQLTSGSVLQMVLKTAVELDLLELIKKAGPEATASAAELAAQLPTNNPDAVDMLDRILRLLAAHSVLVCSLKPLPDGSLERRYSLSPVGEFLTRNEDGVSVGSFCLLIQDRVATETWYHLKDAILEGGIPFNRAFGMSPFEYFAKDPKLSRIFDQAMYEESTIILKKILEKYKGFEGLKSLVDVGGGIGASLKMIISKYPSIKGINFDLPHVIQNAPSYPADAIFMKWICHNWSDSHCEKLLKNCYEALPENGKVIIADIILPEDPNSGPNSLRSSQMDVIMLANNTGGKERSEREFEALAKKAGFKQLIKVCSAFDIWIMELHK</sequence>